<evidence type="ECO:0000256" key="8">
    <source>
        <dbReference type="ARBA" id="ARBA00023065"/>
    </source>
</evidence>
<feature type="transmembrane region" description="Helical" evidence="12">
    <location>
        <begin position="337"/>
        <end position="357"/>
    </location>
</feature>
<keyword evidence="9 12" id="KW-0472">Membrane</keyword>
<keyword evidence="14" id="KW-1185">Reference proteome</keyword>
<dbReference type="PANTHER" id="PTHR42985:SF40">
    <property type="entry name" value="LD47995P-RELATED"/>
    <property type="match status" value="1"/>
</dbReference>
<accession>A0A8X6JG71</accession>
<protein>
    <submittedName>
        <fullName evidence="13">Putative sodium-dependent multivitamin transporter</fullName>
    </submittedName>
</protein>
<feature type="transmembrane region" description="Helical" evidence="12">
    <location>
        <begin position="160"/>
        <end position="176"/>
    </location>
</feature>
<keyword evidence="5 12" id="KW-0812">Transmembrane</keyword>
<dbReference type="InterPro" id="IPR001734">
    <property type="entry name" value="Na/solute_symporter"/>
</dbReference>
<evidence type="ECO:0000256" key="7">
    <source>
        <dbReference type="ARBA" id="ARBA00023053"/>
    </source>
</evidence>
<keyword evidence="8" id="KW-0406">Ion transport</keyword>
<keyword evidence="3" id="KW-0813">Transport</keyword>
<organism evidence="13 14">
    <name type="scientific">Trichonephila clavata</name>
    <name type="common">Joro spider</name>
    <name type="synonym">Nephila clavata</name>
    <dbReference type="NCBI Taxonomy" id="2740835"/>
    <lineage>
        <taxon>Eukaryota</taxon>
        <taxon>Metazoa</taxon>
        <taxon>Ecdysozoa</taxon>
        <taxon>Arthropoda</taxon>
        <taxon>Chelicerata</taxon>
        <taxon>Arachnida</taxon>
        <taxon>Araneae</taxon>
        <taxon>Araneomorphae</taxon>
        <taxon>Entelegynae</taxon>
        <taxon>Araneoidea</taxon>
        <taxon>Nephilidae</taxon>
        <taxon>Trichonephila</taxon>
    </lineage>
</organism>
<keyword evidence="4" id="KW-1003">Cell membrane</keyword>
<evidence type="ECO:0000256" key="4">
    <source>
        <dbReference type="ARBA" id="ARBA00022475"/>
    </source>
</evidence>
<keyword evidence="7" id="KW-0915">Sodium</keyword>
<dbReference type="GO" id="GO:0015293">
    <property type="term" value="F:symporter activity"/>
    <property type="evidence" value="ECO:0007669"/>
    <property type="project" value="TreeGrafter"/>
</dbReference>
<evidence type="ECO:0000256" key="9">
    <source>
        <dbReference type="ARBA" id="ARBA00023136"/>
    </source>
</evidence>
<evidence type="ECO:0000256" key="6">
    <source>
        <dbReference type="ARBA" id="ARBA00022989"/>
    </source>
</evidence>
<comment type="caution">
    <text evidence="13">The sequence shown here is derived from an EMBL/GenBank/DDBJ whole genome shotgun (WGS) entry which is preliminary data.</text>
</comment>
<evidence type="ECO:0000256" key="10">
    <source>
        <dbReference type="ARBA" id="ARBA00023201"/>
    </source>
</evidence>
<feature type="transmembrane region" description="Helical" evidence="12">
    <location>
        <begin position="13"/>
        <end position="30"/>
    </location>
</feature>
<dbReference type="InterPro" id="IPR051163">
    <property type="entry name" value="Sodium:Solute_Symporter_SSF"/>
</dbReference>
<keyword evidence="10" id="KW-0739">Sodium transport</keyword>
<proteinExistence type="inferred from homology"/>
<feature type="transmembrane region" description="Helical" evidence="12">
    <location>
        <begin position="51"/>
        <end position="71"/>
    </location>
</feature>
<dbReference type="OrthoDB" id="6420980at2759"/>
<evidence type="ECO:0000256" key="5">
    <source>
        <dbReference type="ARBA" id="ARBA00022692"/>
    </source>
</evidence>
<dbReference type="AlphaFoldDB" id="A0A8X6JG71"/>
<feature type="transmembrane region" description="Helical" evidence="12">
    <location>
        <begin position="83"/>
        <end position="105"/>
    </location>
</feature>
<dbReference type="Pfam" id="PF00474">
    <property type="entry name" value="SSF"/>
    <property type="match status" value="2"/>
</dbReference>
<evidence type="ECO:0000256" key="1">
    <source>
        <dbReference type="ARBA" id="ARBA00004651"/>
    </source>
</evidence>
<dbReference type="GO" id="GO:0005886">
    <property type="term" value="C:plasma membrane"/>
    <property type="evidence" value="ECO:0007669"/>
    <property type="project" value="UniProtKB-SubCell"/>
</dbReference>
<feature type="transmembrane region" description="Helical" evidence="12">
    <location>
        <begin position="395"/>
        <end position="416"/>
    </location>
</feature>
<reference evidence="13" key="1">
    <citation type="submission" date="2020-07" db="EMBL/GenBank/DDBJ databases">
        <title>Multicomponent nature underlies the extraordinary mechanical properties of spider dragline silk.</title>
        <authorList>
            <person name="Kono N."/>
            <person name="Nakamura H."/>
            <person name="Mori M."/>
            <person name="Yoshida Y."/>
            <person name="Ohtoshi R."/>
            <person name="Malay A.D."/>
            <person name="Moran D.A.P."/>
            <person name="Tomita M."/>
            <person name="Numata K."/>
            <person name="Arakawa K."/>
        </authorList>
    </citation>
    <scope>NUCLEOTIDE SEQUENCE</scope>
</reference>
<dbReference type="GO" id="GO:0006814">
    <property type="term" value="P:sodium ion transport"/>
    <property type="evidence" value="ECO:0007669"/>
    <property type="project" value="UniProtKB-KW"/>
</dbReference>
<dbReference type="Proteomes" id="UP000887116">
    <property type="component" value="Unassembled WGS sequence"/>
</dbReference>
<feature type="transmembrane region" description="Helical" evidence="12">
    <location>
        <begin position="126"/>
        <end position="148"/>
    </location>
</feature>
<gene>
    <name evidence="13" type="primary">CG32669</name>
    <name evidence="13" type="ORF">TNCT_73561</name>
</gene>
<comment type="subcellular location">
    <subcellularLocation>
        <location evidence="1">Cell membrane</location>
        <topology evidence="1">Multi-pass membrane protein</topology>
    </subcellularLocation>
</comment>
<dbReference type="PROSITE" id="PS50283">
    <property type="entry name" value="NA_SOLUT_SYMP_3"/>
    <property type="match status" value="1"/>
</dbReference>
<evidence type="ECO:0000256" key="12">
    <source>
        <dbReference type="SAM" id="Phobius"/>
    </source>
</evidence>
<evidence type="ECO:0000313" key="13">
    <source>
        <dbReference type="EMBL" id="GFR33990.1"/>
    </source>
</evidence>
<dbReference type="InterPro" id="IPR038377">
    <property type="entry name" value="Na/Glc_symporter_sf"/>
</dbReference>
<name>A0A8X6JG71_TRICU</name>
<keyword evidence="6 12" id="KW-1133">Transmembrane helix</keyword>
<feature type="transmembrane region" description="Helical" evidence="12">
    <location>
        <begin position="226"/>
        <end position="255"/>
    </location>
</feature>
<dbReference type="PANTHER" id="PTHR42985">
    <property type="entry name" value="SODIUM-COUPLED MONOCARBOXYLATE TRANSPORTER"/>
    <property type="match status" value="1"/>
</dbReference>
<evidence type="ECO:0000256" key="3">
    <source>
        <dbReference type="ARBA" id="ARBA00022448"/>
    </source>
</evidence>
<feature type="transmembrane region" description="Helical" evidence="12">
    <location>
        <begin position="363"/>
        <end position="388"/>
    </location>
</feature>
<dbReference type="Gene3D" id="1.20.1730.10">
    <property type="entry name" value="Sodium/glucose cotransporter"/>
    <property type="match status" value="2"/>
</dbReference>
<comment type="similarity">
    <text evidence="2 11">Belongs to the sodium:solute symporter (SSF) (TC 2.A.21) family.</text>
</comment>
<sequence length="537" mass="59675">MDFSKGSLTVFDYVIFISMLVLSTFIGVYYHFSDRKKPPKEYFLTNRNMPVATVSFSLMASFLSATSFLGVPAENYLYGTQYIMMNLGCVFGTPVAAFIFLPVFYKMQGVSAFEYLEKRFGRGVRLLASSVFILQMMLYLAIILYAPALALNVMTGLSKWSSVYLIGFVCTFYSTLGGMRAVLWTDLFQSLIMLSAAFVVCIKGTLDVGGLSEVWRIAEEGQRIQFFEAVFCSLFIQTVLIILLCFSGIVIYANLSACDPILRSEETNIHKADQIVPYFVMTSLARFPGLPGLFVAGVLSASLSSVSSAINSLTAVTVEDFLYPLYFHKLSEKWMTIFTKITALSYGIICIFLTFIVDQGGGILTFVIMLFNVTGGPTLGLFCLGMLFRKTTSKGVMIGYISSISFSLTVGTMGMVKVQRQPSYHLSTDACPGNNFSLILKNSTPGYLDEITYENWNISSQNSTQNHEEEYVFPLLKLSYMWYAGMGFLTCCVVGLFASAICGKKEYVNSTLLSPVTRFWISEKDPVPEIIQLTQSS</sequence>
<evidence type="ECO:0000313" key="14">
    <source>
        <dbReference type="Proteomes" id="UP000887116"/>
    </source>
</evidence>
<feature type="transmembrane region" description="Helical" evidence="12">
    <location>
        <begin position="480"/>
        <end position="502"/>
    </location>
</feature>
<evidence type="ECO:0000256" key="2">
    <source>
        <dbReference type="ARBA" id="ARBA00006434"/>
    </source>
</evidence>
<dbReference type="EMBL" id="BMAO01029794">
    <property type="protein sequence ID" value="GFR33990.1"/>
    <property type="molecule type" value="Genomic_DNA"/>
</dbReference>
<evidence type="ECO:0000256" key="11">
    <source>
        <dbReference type="RuleBase" id="RU362091"/>
    </source>
</evidence>